<reference evidence="2 3" key="1">
    <citation type="submission" date="2014-02" db="EMBL/GenBank/DDBJ databases">
        <title>Transposable element dynamics among asymbiotic and ectomycorrhizal Amanita fungi.</title>
        <authorList>
            <consortium name="DOE Joint Genome Institute"/>
            <person name="Hess J."/>
            <person name="Skrede I."/>
            <person name="Wolfe B."/>
            <person name="LaButti K."/>
            <person name="Ohm R.A."/>
            <person name="Grigoriev I.V."/>
            <person name="Pringle A."/>
        </authorList>
    </citation>
    <scope>NUCLEOTIDE SEQUENCE [LARGE SCALE GENOMIC DNA]</scope>
    <source>
        <strain evidence="2 3">SKay4041</strain>
    </source>
</reference>
<keyword evidence="1" id="KW-1133">Transmembrane helix</keyword>
<dbReference type="InterPro" id="IPR029058">
    <property type="entry name" value="AB_hydrolase_fold"/>
</dbReference>
<feature type="transmembrane region" description="Helical" evidence="1">
    <location>
        <begin position="20"/>
        <end position="46"/>
    </location>
</feature>
<dbReference type="Gene3D" id="3.40.50.1820">
    <property type="entry name" value="alpha/beta hydrolase"/>
    <property type="match status" value="1"/>
</dbReference>
<evidence type="ECO:0000313" key="3">
    <source>
        <dbReference type="Proteomes" id="UP000242287"/>
    </source>
</evidence>
<proteinExistence type="predicted"/>
<dbReference type="SUPFAM" id="SSF53474">
    <property type="entry name" value="alpha/beta-Hydrolases"/>
    <property type="match status" value="1"/>
</dbReference>
<evidence type="ECO:0000313" key="2">
    <source>
        <dbReference type="EMBL" id="PFH52793.1"/>
    </source>
</evidence>
<organism evidence="2 3">
    <name type="scientific">Amanita thiersii Skay4041</name>
    <dbReference type="NCBI Taxonomy" id="703135"/>
    <lineage>
        <taxon>Eukaryota</taxon>
        <taxon>Fungi</taxon>
        <taxon>Dikarya</taxon>
        <taxon>Basidiomycota</taxon>
        <taxon>Agaricomycotina</taxon>
        <taxon>Agaricomycetes</taxon>
        <taxon>Agaricomycetidae</taxon>
        <taxon>Agaricales</taxon>
        <taxon>Pluteineae</taxon>
        <taxon>Amanitaceae</taxon>
        <taxon>Amanita</taxon>
    </lineage>
</organism>
<evidence type="ECO:0000256" key="1">
    <source>
        <dbReference type="SAM" id="Phobius"/>
    </source>
</evidence>
<dbReference type="STRING" id="703135.A0A2A9NY53"/>
<dbReference type="Proteomes" id="UP000242287">
    <property type="component" value="Unassembled WGS sequence"/>
</dbReference>
<dbReference type="PANTHER" id="PTHR37471:SF1">
    <property type="entry name" value="AB HYDROLASE-1 DOMAIN-CONTAINING PROTEIN"/>
    <property type="match status" value="1"/>
</dbReference>
<dbReference type="AlphaFoldDB" id="A0A2A9NY53"/>
<sequence length="538" mass="62269">MPAEPRDLADIPRPRPHRSLSFYFVLFFLVLPFWSVTPLSCAFLLHALTSPFTWPTRALFVIALLEVSFGIYCYCLTSRISNPNSFSHSDLLEIQIAFKRLLKTGLASLPDDGGDEESLDILRPASPDESITQLEPNDPRAIDFRNSLRTWFRGATWSSIRLREMHQWLYWSIYNAEMPDTLSHAQRLVLNDALNHLQKRTGTEILEGSNPQSQPMRLTIDPVKIHWRPLTYYILLTILNRFLRGWFTTRYKAMYDFYDGIEYLIRIPNDWNPSSELRPIIFIHGLGLGLMQYNIFLRHFFTHFTDRPLLVLLQPQISQDFFHPRFLTPLNRQQTVQRLVKLLDKLGWVHLDRKWKSPKNTTKSEQESGRLTGTQSTGVTILSHSNGSYTHAWILKDYSMIVTRSCFVDPVTFCSWEGDVCYNFLYRSCTTGTELLMHYFVGSELGVANLLHRHFDWASNSLWFEEIPNARDPSKTLFFLGGKDSIVNSERVKKYLSSHGVKKGLRYDPEGRHGQALMAGGHGHTMILQWLKDSSITT</sequence>
<keyword evidence="1" id="KW-0812">Transmembrane</keyword>
<accession>A0A2A9NY53</accession>
<evidence type="ECO:0008006" key="4">
    <source>
        <dbReference type="Google" id="ProtNLM"/>
    </source>
</evidence>
<keyword evidence="1" id="KW-0472">Membrane</keyword>
<feature type="transmembrane region" description="Helical" evidence="1">
    <location>
        <begin position="58"/>
        <end position="77"/>
    </location>
</feature>
<gene>
    <name evidence="2" type="ORF">AMATHDRAFT_1836</name>
</gene>
<keyword evidence="3" id="KW-1185">Reference proteome</keyword>
<dbReference type="EMBL" id="KZ301977">
    <property type="protein sequence ID" value="PFH52793.1"/>
    <property type="molecule type" value="Genomic_DNA"/>
</dbReference>
<dbReference type="PANTHER" id="PTHR37471">
    <property type="entry name" value="UNNAMED PRODUCT"/>
    <property type="match status" value="1"/>
</dbReference>
<dbReference type="OrthoDB" id="6431331at2759"/>
<feature type="transmembrane region" description="Helical" evidence="1">
    <location>
        <begin position="280"/>
        <end position="297"/>
    </location>
</feature>
<feature type="transmembrane region" description="Helical" evidence="1">
    <location>
        <begin position="230"/>
        <end position="247"/>
    </location>
</feature>
<name>A0A2A9NY53_9AGAR</name>
<protein>
    <recommendedName>
        <fullName evidence="4">AB hydrolase-1 domain-containing protein</fullName>
    </recommendedName>
</protein>